<feature type="transmembrane region" description="Helical" evidence="7">
    <location>
        <begin position="460"/>
        <end position="482"/>
    </location>
</feature>
<feature type="transmembrane region" description="Helical" evidence="7">
    <location>
        <begin position="150"/>
        <end position="166"/>
    </location>
</feature>
<dbReference type="GO" id="GO:0005886">
    <property type="term" value="C:plasma membrane"/>
    <property type="evidence" value="ECO:0007669"/>
    <property type="project" value="UniProtKB-SubCell"/>
</dbReference>
<feature type="transmembrane region" description="Helical" evidence="7">
    <location>
        <begin position="285"/>
        <end position="306"/>
    </location>
</feature>
<dbReference type="OrthoDB" id="8538786at2"/>
<protein>
    <submittedName>
        <fullName evidence="8">Polysaccharide biosynthesis protein</fullName>
    </submittedName>
</protein>
<evidence type="ECO:0000256" key="4">
    <source>
        <dbReference type="ARBA" id="ARBA00022692"/>
    </source>
</evidence>
<dbReference type="Pfam" id="PF13440">
    <property type="entry name" value="Polysacc_synt_3"/>
    <property type="match status" value="1"/>
</dbReference>
<dbReference type="RefSeq" id="WP_102767576.1">
    <property type="nucleotide sequence ID" value="NZ_POSP01000003.1"/>
</dbReference>
<feature type="transmembrane region" description="Helical" evidence="7">
    <location>
        <begin position="326"/>
        <end position="348"/>
    </location>
</feature>
<feature type="transmembrane region" description="Helical" evidence="7">
    <location>
        <begin position="209"/>
        <end position="226"/>
    </location>
</feature>
<keyword evidence="3" id="KW-1003">Cell membrane</keyword>
<gene>
    <name evidence="8" type="ORF">C1O66_09065</name>
</gene>
<evidence type="ECO:0000256" key="6">
    <source>
        <dbReference type="ARBA" id="ARBA00023136"/>
    </source>
</evidence>
<evidence type="ECO:0000256" key="1">
    <source>
        <dbReference type="ARBA" id="ARBA00004651"/>
    </source>
</evidence>
<feature type="transmembrane region" description="Helical" evidence="7">
    <location>
        <begin position="112"/>
        <end position="129"/>
    </location>
</feature>
<dbReference type="PANTHER" id="PTHR30250:SF10">
    <property type="entry name" value="LIPOPOLYSACCHARIDE BIOSYNTHESIS PROTEIN WZXC"/>
    <property type="match status" value="1"/>
</dbReference>
<dbReference type="Proteomes" id="UP000235916">
    <property type="component" value="Unassembled WGS sequence"/>
</dbReference>
<evidence type="ECO:0000313" key="8">
    <source>
        <dbReference type="EMBL" id="PND37657.1"/>
    </source>
</evidence>
<comment type="similarity">
    <text evidence="2">Belongs to the polysaccharide synthase family.</text>
</comment>
<evidence type="ECO:0000256" key="2">
    <source>
        <dbReference type="ARBA" id="ARBA00007430"/>
    </source>
</evidence>
<comment type="subcellular location">
    <subcellularLocation>
        <location evidence="1">Cell membrane</location>
        <topology evidence="1">Multi-pass membrane protein</topology>
    </subcellularLocation>
</comment>
<keyword evidence="9" id="KW-1185">Reference proteome</keyword>
<feature type="transmembrane region" description="Helical" evidence="7">
    <location>
        <begin position="419"/>
        <end position="440"/>
    </location>
</feature>
<evidence type="ECO:0000313" key="9">
    <source>
        <dbReference type="Proteomes" id="UP000235916"/>
    </source>
</evidence>
<feature type="transmembrane region" description="Helical" evidence="7">
    <location>
        <begin position="172"/>
        <end position="189"/>
    </location>
</feature>
<dbReference type="EMBL" id="POSP01000003">
    <property type="protein sequence ID" value="PND37657.1"/>
    <property type="molecule type" value="Genomic_DNA"/>
</dbReference>
<evidence type="ECO:0000256" key="5">
    <source>
        <dbReference type="ARBA" id="ARBA00022989"/>
    </source>
</evidence>
<accession>A0A2N8KW32</accession>
<keyword evidence="5 7" id="KW-1133">Transmembrane helix</keyword>
<feature type="transmembrane region" description="Helical" evidence="7">
    <location>
        <begin position="246"/>
        <end position="264"/>
    </location>
</feature>
<keyword evidence="6 7" id="KW-0472">Membrane</keyword>
<proteinExistence type="inferred from homology"/>
<feature type="transmembrane region" description="Helical" evidence="7">
    <location>
        <begin position="12"/>
        <end position="36"/>
    </location>
</feature>
<dbReference type="PANTHER" id="PTHR30250">
    <property type="entry name" value="PST FAMILY PREDICTED COLANIC ACID TRANSPORTER"/>
    <property type="match status" value="1"/>
</dbReference>
<feature type="transmembrane region" description="Helical" evidence="7">
    <location>
        <begin position="76"/>
        <end position="100"/>
    </location>
</feature>
<sequence length="505" mass="54179">MSDIAKQSVAAAKWGALAAASKFLMQLAVNIIVARLLGPDSYGLFALATLALLLATFFSEFGLGWSLMQRADIDDLAVRFVFTWQCISGLLGTLILLVGAPLMATFLRDPRLVDVIRCLSLVCVLNAMASTANNLLRRELRFKDIAAQQIQSYAMAYLLVGIPLAALGHGAWSLVAAWLTQALLGVVLAMRSRPHAMRPLFRVAAPREYVNIGAVVFVTNICNWLVSNVDRLLIGRLLGTQPAGLYAVGYNLATVPNGLMISALQPAFLASGARLQEQLPTLRKAYIEVQSFIWLFIAPVFVAGALSSQELIRLLYGPNWGDSGLVLGLLFLAMPAYLAWALSTPILWNTGRRHLESLLQLPLLGLAVLSFVLASSHGLVAMAGVAAAVFLLRFLVIAGPACVALAVPGVELRRLLWRVLLLNGAVMAAGYAAGLALSHWTTAPLALLLARSGVAASVALLLWLSVPNLVGAPVLGLLGRFIPRQSRLARHFAAQVERMNKKEAG</sequence>
<organism evidence="8 9">
    <name type="scientific">Kinneretia aquatilis</name>
    <dbReference type="NCBI Taxonomy" id="2070761"/>
    <lineage>
        <taxon>Bacteria</taxon>
        <taxon>Pseudomonadati</taxon>
        <taxon>Pseudomonadota</taxon>
        <taxon>Betaproteobacteria</taxon>
        <taxon>Burkholderiales</taxon>
        <taxon>Sphaerotilaceae</taxon>
        <taxon>Roseateles</taxon>
    </lineage>
</organism>
<dbReference type="InterPro" id="IPR050833">
    <property type="entry name" value="Poly_Biosynth_Transport"/>
</dbReference>
<reference evidence="8 9" key="1">
    <citation type="submission" date="2018-01" db="EMBL/GenBank/DDBJ databases">
        <title>Draft genome sequence of Paucibacter aquatile CR182 isolated from freshwater of the Nakdong River.</title>
        <authorList>
            <person name="Choi A."/>
            <person name="Chung E.J."/>
        </authorList>
    </citation>
    <scope>NUCLEOTIDE SEQUENCE [LARGE SCALE GENOMIC DNA]</scope>
    <source>
        <strain evidence="8 9">CR182</strain>
    </source>
</reference>
<feature type="transmembrane region" description="Helical" evidence="7">
    <location>
        <begin position="42"/>
        <end position="64"/>
    </location>
</feature>
<comment type="caution">
    <text evidence="8">The sequence shown here is derived from an EMBL/GenBank/DDBJ whole genome shotgun (WGS) entry which is preliminary data.</text>
</comment>
<feature type="transmembrane region" description="Helical" evidence="7">
    <location>
        <begin position="380"/>
        <end position="407"/>
    </location>
</feature>
<dbReference type="AlphaFoldDB" id="A0A2N8KW32"/>
<feature type="transmembrane region" description="Helical" evidence="7">
    <location>
        <begin position="355"/>
        <end position="374"/>
    </location>
</feature>
<name>A0A2N8KW32_9BURK</name>
<keyword evidence="4 7" id="KW-0812">Transmembrane</keyword>
<evidence type="ECO:0000256" key="3">
    <source>
        <dbReference type="ARBA" id="ARBA00022475"/>
    </source>
</evidence>
<evidence type="ECO:0000256" key="7">
    <source>
        <dbReference type="SAM" id="Phobius"/>
    </source>
</evidence>